<sequence>MYGSSTLFAEVAFDIALEQNLLSDRNHLSKTVFSCEQDAQAAFIGFRDKQPACFDLTSTVKRIGKYPGKGRPAAGAEKVVVGYQLIVKVCRNETAIQQARNRKGRFILATNDLDEQRCQTH</sequence>
<dbReference type="EMBL" id="CACVAT010000417">
    <property type="protein sequence ID" value="CAA6825953.1"/>
    <property type="molecule type" value="Genomic_DNA"/>
</dbReference>
<reference evidence="1" key="1">
    <citation type="submission" date="2020-01" db="EMBL/GenBank/DDBJ databases">
        <authorList>
            <person name="Meier V. D."/>
            <person name="Meier V D."/>
        </authorList>
    </citation>
    <scope>NUCLEOTIDE SEQUENCE</scope>
    <source>
        <strain evidence="1">HLG_WM_MAG_09</strain>
    </source>
</reference>
<accession>A0A6S6UAX2</accession>
<dbReference type="AlphaFoldDB" id="A0A6S6UAX2"/>
<evidence type="ECO:0000313" key="1">
    <source>
        <dbReference type="EMBL" id="CAA6825953.1"/>
    </source>
</evidence>
<gene>
    <name evidence="1" type="ORF">HELGO_WM18392</name>
</gene>
<proteinExistence type="predicted"/>
<name>A0A6S6UAX2_9GAMM</name>
<organism evidence="1">
    <name type="scientific">uncultured Thiotrichaceae bacterium</name>
    <dbReference type="NCBI Taxonomy" id="298394"/>
    <lineage>
        <taxon>Bacteria</taxon>
        <taxon>Pseudomonadati</taxon>
        <taxon>Pseudomonadota</taxon>
        <taxon>Gammaproteobacteria</taxon>
        <taxon>Thiotrichales</taxon>
        <taxon>Thiotrichaceae</taxon>
        <taxon>environmental samples</taxon>
    </lineage>
</organism>
<protein>
    <submittedName>
        <fullName evidence="1">Uncharacterized protein</fullName>
    </submittedName>
</protein>